<dbReference type="Pfam" id="PF24551">
    <property type="entry name" value="SH3_Rv0428c"/>
    <property type="match status" value="1"/>
</dbReference>
<dbReference type="KEGG" id="wne:PIG85_03410"/>
<organism evidence="2 3">
    <name type="scientific">Winkia neuii subsp. anitrata</name>
    <dbReference type="NCBI Taxonomy" id="29318"/>
    <lineage>
        <taxon>Bacteria</taxon>
        <taxon>Bacillati</taxon>
        <taxon>Actinomycetota</taxon>
        <taxon>Actinomycetes</taxon>
        <taxon>Actinomycetales</taxon>
        <taxon>Actinomycetaceae</taxon>
        <taxon>Winkia</taxon>
    </lineage>
</organism>
<proteinExistence type="predicted"/>
<dbReference type="AlphaFoldDB" id="A0AB38XRC1"/>
<evidence type="ECO:0000313" key="3">
    <source>
        <dbReference type="Proteomes" id="UP001211044"/>
    </source>
</evidence>
<dbReference type="RefSeq" id="WP_004805927.1">
    <property type="nucleotide sequence ID" value="NZ_CP116394.1"/>
</dbReference>
<dbReference type="Proteomes" id="UP001211044">
    <property type="component" value="Chromosome"/>
</dbReference>
<protein>
    <recommendedName>
        <fullName evidence="1">Histone acetyltransferase Rv0428c-like SH3 domain-containing protein</fullName>
    </recommendedName>
</protein>
<dbReference type="EMBL" id="CP116394">
    <property type="protein sequence ID" value="WCE46704.1"/>
    <property type="molecule type" value="Genomic_DNA"/>
</dbReference>
<sequence>MDQKTYSCDSPNPPKLPWLEWKVGERVVLRYREPDGFYDALGEVLQVERDFVDIMTRKGKVRVPAQKMVTGKRVPPRRW</sequence>
<evidence type="ECO:0000259" key="1">
    <source>
        <dbReference type="Pfam" id="PF24551"/>
    </source>
</evidence>
<dbReference type="InterPro" id="IPR056934">
    <property type="entry name" value="SH3_Rv0428c"/>
</dbReference>
<gene>
    <name evidence="2" type="ORF">PIG85_03410</name>
</gene>
<reference evidence="2" key="1">
    <citation type="submission" date="2023-01" db="EMBL/GenBank/DDBJ databases">
        <title>Comparative Genomic Analysis of the Clinically-Derived Winkia Strain NY0527 Provides Evidence into the Taxonomic Reassignment of Winkia neuii and Characterizes Their Virulence Traits.</title>
        <authorList>
            <person name="Cai X."/>
            <person name="Peng Y."/>
            <person name="Li M."/>
            <person name="Qiu Y."/>
            <person name="Wang Y."/>
            <person name="Xu L."/>
            <person name="Hou Q."/>
        </authorList>
    </citation>
    <scope>NUCLEOTIDE SEQUENCE</scope>
    <source>
        <strain evidence="2">NY0527</strain>
    </source>
</reference>
<name>A0AB38XRC1_9ACTO</name>
<feature type="domain" description="Histone acetyltransferase Rv0428c-like SH3" evidence="1">
    <location>
        <begin position="22"/>
        <end position="72"/>
    </location>
</feature>
<accession>A0AB38XRC1</accession>
<evidence type="ECO:0000313" key="2">
    <source>
        <dbReference type="EMBL" id="WCE46704.1"/>
    </source>
</evidence>